<dbReference type="Proteomes" id="UP000435877">
    <property type="component" value="Unassembled WGS sequence"/>
</dbReference>
<name>A0A5S9P5B4_9GAMM</name>
<dbReference type="RefSeq" id="WP_159268709.1">
    <property type="nucleotide sequence ID" value="NZ_CACSIK010000001.1"/>
</dbReference>
<keyword evidence="3" id="KW-1185">Reference proteome</keyword>
<dbReference type="EMBL" id="CACSIK010000001">
    <property type="protein sequence ID" value="CAA0091208.1"/>
    <property type="molecule type" value="Genomic_DNA"/>
</dbReference>
<reference evidence="3 4" key="1">
    <citation type="submission" date="2019-11" db="EMBL/GenBank/DDBJ databases">
        <authorList>
            <person name="Holert J."/>
        </authorList>
    </citation>
    <scope>NUCLEOTIDE SEQUENCE [LARGE SCALE GENOMIC DNA]</scope>
    <source>
        <strain evidence="2">BC3_2A</strain>
        <strain evidence="1">SB11_1A</strain>
    </source>
</reference>
<organism evidence="2 4">
    <name type="scientific">Zhongshania aliphaticivorans</name>
    <dbReference type="NCBI Taxonomy" id="1470434"/>
    <lineage>
        <taxon>Bacteria</taxon>
        <taxon>Pseudomonadati</taxon>
        <taxon>Pseudomonadota</taxon>
        <taxon>Gammaproteobacteria</taxon>
        <taxon>Cellvibrionales</taxon>
        <taxon>Spongiibacteraceae</taxon>
        <taxon>Zhongshania</taxon>
    </lineage>
</organism>
<evidence type="ECO:0000313" key="3">
    <source>
        <dbReference type="Proteomes" id="UP000435877"/>
    </source>
</evidence>
<dbReference type="Proteomes" id="UP000439591">
    <property type="component" value="Unassembled WGS sequence"/>
</dbReference>
<proteinExistence type="predicted"/>
<dbReference type="EMBL" id="CACSIM010000002">
    <property type="protein sequence ID" value="CAA0098666.1"/>
    <property type="molecule type" value="Genomic_DNA"/>
</dbReference>
<accession>A0A5S9P5B4</accession>
<evidence type="ECO:0000313" key="4">
    <source>
        <dbReference type="Proteomes" id="UP000439591"/>
    </source>
</evidence>
<evidence type="ECO:0000313" key="2">
    <source>
        <dbReference type="EMBL" id="CAA0098666.1"/>
    </source>
</evidence>
<gene>
    <name evidence="1" type="ORF">IHBHHGIJ_02123</name>
    <name evidence="2" type="ORF">KFEGEMFD_01725</name>
</gene>
<evidence type="ECO:0000313" key="1">
    <source>
        <dbReference type="EMBL" id="CAA0091208.1"/>
    </source>
</evidence>
<protein>
    <recommendedName>
        <fullName evidence="5">Chemotaxis phosphatase CheX-like domain-containing protein</fullName>
    </recommendedName>
</protein>
<dbReference type="AlphaFoldDB" id="A0A5S9P5B4"/>
<sequence>MSNKIIVPSQSSVSEMLSMLYGVEVDVDEVSSVNFSGVFIATFINDDGGTVAFCAADPSFVAYSGAALSMMPAGGAEDMIESGEFSKTSIDNFYEVINVCSRLLMSDSSMHLKLDKVLSPAEGEVVVNDFTASTTVGFSLKIPRYGVGKMAFCIS</sequence>
<dbReference type="OrthoDB" id="5737533at2"/>
<evidence type="ECO:0008006" key="5">
    <source>
        <dbReference type="Google" id="ProtNLM"/>
    </source>
</evidence>